<protein>
    <submittedName>
        <fullName evidence="2">Uncharacterized protein</fullName>
    </submittedName>
</protein>
<gene>
    <name evidence="2" type="ORF">SSBP1_gp23</name>
</gene>
<dbReference type="EMBL" id="MT424636">
    <property type="protein sequence ID" value="QJQ82589.1"/>
    <property type="molecule type" value="Genomic_DNA"/>
</dbReference>
<evidence type="ECO:0000313" key="2">
    <source>
        <dbReference type="EMBL" id="QJQ82589.1"/>
    </source>
</evidence>
<feature type="region of interest" description="Disordered" evidence="1">
    <location>
        <begin position="1"/>
        <end position="23"/>
    </location>
</feature>
<organism evidence="2 3">
    <name type="scientific">Synechococcus phage S-SBP1</name>
    <dbReference type="NCBI Taxonomy" id="2735125"/>
    <lineage>
        <taxon>Viruses</taxon>
        <taxon>Duplodnaviria</taxon>
        <taxon>Heunggongvirae</taxon>
        <taxon>Uroviricota</taxon>
        <taxon>Caudoviricetes</taxon>
        <taxon>Autographivirales</taxon>
        <taxon>Sechaudvirinae</taxon>
        <taxon>Spiovirus</taxon>
        <taxon>Spiovirus sbp1</taxon>
    </lineage>
</organism>
<sequence>MGASGRKLIMDPMGKKELQKRDERISTLEQQLKESTDRYDKLFIARNSNMSSTTTQYKVDKQGKRVGDIKTIPTRRPSGSTGTNLKIQGTGTNLG</sequence>
<proteinExistence type="predicted"/>
<evidence type="ECO:0000256" key="1">
    <source>
        <dbReference type="SAM" id="MobiDB-lite"/>
    </source>
</evidence>
<name>A0A6M4ELU6_9CAUD</name>
<keyword evidence="3" id="KW-1185">Reference proteome</keyword>
<feature type="compositionally biased region" description="Polar residues" evidence="1">
    <location>
        <begin position="77"/>
        <end position="95"/>
    </location>
</feature>
<feature type="compositionally biased region" description="Basic and acidic residues" evidence="1">
    <location>
        <begin position="13"/>
        <end position="23"/>
    </location>
</feature>
<reference evidence="2 3" key="1">
    <citation type="submission" date="2020-05" db="EMBL/GenBank/DDBJ databases">
        <title>Programmed transcriptomes of a marine cyanopodovirus and its Synechococcus host during infection.</title>
        <authorList>
            <person name="Huang S."/>
        </authorList>
    </citation>
    <scope>NUCLEOTIDE SEQUENCE [LARGE SCALE GENOMIC DNA]</scope>
</reference>
<feature type="region of interest" description="Disordered" evidence="1">
    <location>
        <begin position="69"/>
        <end position="95"/>
    </location>
</feature>
<dbReference type="Proteomes" id="UP000502509">
    <property type="component" value="Segment"/>
</dbReference>
<accession>A0A6M4ELU6</accession>
<evidence type="ECO:0000313" key="3">
    <source>
        <dbReference type="Proteomes" id="UP000502509"/>
    </source>
</evidence>